<dbReference type="EMBL" id="VFJB01000007">
    <property type="protein sequence ID" value="KAA0257517.1"/>
    <property type="molecule type" value="Genomic_DNA"/>
</dbReference>
<keyword evidence="3" id="KW-1185">Reference proteome</keyword>
<dbReference type="Proteomes" id="UP000322876">
    <property type="component" value="Unassembled WGS sequence"/>
</dbReference>
<comment type="caution">
    <text evidence="2">The sequence shown here is derived from an EMBL/GenBank/DDBJ whole genome shotgun (WGS) entry which is preliminary data.</text>
</comment>
<protein>
    <recommendedName>
        <fullName evidence="4">DUF736 domain-containing protein</fullName>
    </recommendedName>
</protein>
<proteinExistence type="predicted"/>
<name>A0A5A8F6W0_9BACT</name>
<reference evidence="2 3" key="1">
    <citation type="submission" date="2019-06" db="EMBL/GenBank/DDBJ databases">
        <title>Genomic insights into carbon and energy metabolism of Deferribacter autotrophicus revealed new metabolic traits in the phylum Deferribacteres.</title>
        <authorList>
            <person name="Slobodkin A.I."/>
            <person name="Slobodkina G.B."/>
            <person name="Allioux M."/>
            <person name="Alain K."/>
            <person name="Jebbar M."/>
            <person name="Shadrin V."/>
            <person name="Kublanov I.V."/>
            <person name="Toshchakov S.V."/>
            <person name="Bonch-Osmolovskaya E.A."/>
        </authorList>
    </citation>
    <scope>NUCLEOTIDE SEQUENCE [LARGE SCALE GENOMIC DNA]</scope>
    <source>
        <strain evidence="2 3">SL50</strain>
    </source>
</reference>
<feature type="region of interest" description="Disordered" evidence="1">
    <location>
        <begin position="127"/>
        <end position="152"/>
    </location>
</feature>
<feature type="compositionally biased region" description="Acidic residues" evidence="1">
    <location>
        <begin position="139"/>
        <end position="152"/>
    </location>
</feature>
<dbReference type="RefSeq" id="WP_149266898.1">
    <property type="nucleotide sequence ID" value="NZ_VFJB01000007.1"/>
</dbReference>
<dbReference type="OrthoDB" id="7819166at2"/>
<evidence type="ECO:0000313" key="2">
    <source>
        <dbReference type="EMBL" id="KAA0257517.1"/>
    </source>
</evidence>
<organism evidence="2 3">
    <name type="scientific">Deferribacter autotrophicus</name>
    <dbReference type="NCBI Taxonomy" id="500465"/>
    <lineage>
        <taxon>Bacteria</taxon>
        <taxon>Pseudomonadati</taxon>
        <taxon>Deferribacterota</taxon>
        <taxon>Deferribacteres</taxon>
        <taxon>Deferribacterales</taxon>
        <taxon>Deferribacteraceae</taxon>
        <taxon>Deferribacter</taxon>
    </lineage>
</organism>
<evidence type="ECO:0000313" key="3">
    <source>
        <dbReference type="Proteomes" id="UP000322876"/>
    </source>
</evidence>
<evidence type="ECO:0000256" key="1">
    <source>
        <dbReference type="SAM" id="MobiDB-lite"/>
    </source>
</evidence>
<evidence type="ECO:0008006" key="4">
    <source>
        <dbReference type="Google" id="ProtNLM"/>
    </source>
</evidence>
<accession>A0A5A8F6W0</accession>
<gene>
    <name evidence="2" type="ORF">FHQ18_09245</name>
</gene>
<dbReference type="AlphaFoldDB" id="A0A5A8F6W0"/>
<sequence>MLSTVGALWKKDYKGEDGKKHAFLTGEVNLGILGRKRISAFKNEKKEKDTHPDWRIVMSEEVASDDGKKEYKQNTCGALWLKEYTDKDGNNKKYFSGVIQIGLMEHNIAIFANENKKEEKHPDYRVVFSKPDRMTPDQSIEDDSFDEDDLPF</sequence>